<proteinExistence type="predicted"/>
<dbReference type="Proteomes" id="UP001353858">
    <property type="component" value="Unassembled WGS sequence"/>
</dbReference>
<evidence type="ECO:0000313" key="3">
    <source>
        <dbReference type="Proteomes" id="UP001353858"/>
    </source>
</evidence>
<evidence type="ECO:0000256" key="1">
    <source>
        <dbReference type="SAM" id="Phobius"/>
    </source>
</evidence>
<reference evidence="3" key="1">
    <citation type="submission" date="2023-01" db="EMBL/GenBank/DDBJ databases">
        <title>Key to firefly adult light organ development and bioluminescence: homeobox transcription factors regulate luciferase expression and transportation to peroxisome.</title>
        <authorList>
            <person name="Fu X."/>
        </authorList>
    </citation>
    <scope>NUCLEOTIDE SEQUENCE [LARGE SCALE GENOMIC DNA]</scope>
</reference>
<protein>
    <submittedName>
        <fullName evidence="2">Uncharacterized protein</fullName>
    </submittedName>
</protein>
<feature type="transmembrane region" description="Helical" evidence="1">
    <location>
        <begin position="12"/>
        <end position="34"/>
    </location>
</feature>
<dbReference type="EMBL" id="JARPUR010000006">
    <property type="protein sequence ID" value="KAK4874503.1"/>
    <property type="molecule type" value="Genomic_DNA"/>
</dbReference>
<accession>A0AAN7QDI2</accession>
<sequence length="166" mass="18824">MVVTVWWMESWTVVIISVCVLSLIGILLLCCTCWDNRKPGLHQFYVLDEKGNKRFFLSSINKSAIGIGTQKENGVFCSIPDGNFKQSFQILNNEMKSNESLDEPIRKNSIAVLRIEEHSDKDDEVLSCISTDSKHTFYSTYPMVRTMSTAGTIRSALSYPELNNDK</sequence>
<keyword evidence="3" id="KW-1185">Reference proteome</keyword>
<dbReference type="AlphaFoldDB" id="A0AAN7QDI2"/>
<keyword evidence="1" id="KW-0812">Transmembrane</keyword>
<keyword evidence="1" id="KW-0472">Membrane</keyword>
<evidence type="ECO:0000313" key="2">
    <source>
        <dbReference type="EMBL" id="KAK4874503.1"/>
    </source>
</evidence>
<name>A0AAN7QDI2_9COLE</name>
<organism evidence="2 3">
    <name type="scientific">Aquatica leii</name>
    <dbReference type="NCBI Taxonomy" id="1421715"/>
    <lineage>
        <taxon>Eukaryota</taxon>
        <taxon>Metazoa</taxon>
        <taxon>Ecdysozoa</taxon>
        <taxon>Arthropoda</taxon>
        <taxon>Hexapoda</taxon>
        <taxon>Insecta</taxon>
        <taxon>Pterygota</taxon>
        <taxon>Neoptera</taxon>
        <taxon>Endopterygota</taxon>
        <taxon>Coleoptera</taxon>
        <taxon>Polyphaga</taxon>
        <taxon>Elateriformia</taxon>
        <taxon>Elateroidea</taxon>
        <taxon>Lampyridae</taxon>
        <taxon>Luciolinae</taxon>
        <taxon>Aquatica</taxon>
    </lineage>
</organism>
<keyword evidence="1" id="KW-1133">Transmembrane helix</keyword>
<gene>
    <name evidence="2" type="ORF">RN001_013863</name>
</gene>
<comment type="caution">
    <text evidence="2">The sequence shown here is derived from an EMBL/GenBank/DDBJ whole genome shotgun (WGS) entry which is preliminary data.</text>
</comment>